<dbReference type="Proteomes" id="UP000282192">
    <property type="component" value="Segment"/>
</dbReference>
<dbReference type="RefSeq" id="YP_010098708.1">
    <property type="nucleotide sequence ID" value="NC_055769.1"/>
</dbReference>
<dbReference type="GeneID" id="65116383"/>
<dbReference type="EMBL" id="MH744424">
    <property type="protein sequence ID" value="AYD82096.1"/>
    <property type="molecule type" value="Genomic_DNA"/>
</dbReference>
<organism evidence="1 2">
    <name type="scientific">Gordonia phage Turuncu</name>
    <dbReference type="NCBI Taxonomy" id="2315610"/>
    <lineage>
        <taxon>Viruses</taxon>
        <taxon>Duplodnaviria</taxon>
        <taxon>Heunggongvirae</taxon>
        <taxon>Uroviricota</taxon>
        <taxon>Caudoviricetes</taxon>
        <taxon>Zierdtviridae</taxon>
        <taxon>Emilbogenvirinae</taxon>
        <taxon>Gruunavirus</taxon>
        <taxon>Gruunavirus turuncu</taxon>
    </lineage>
</organism>
<keyword evidence="2" id="KW-1185">Reference proteome</keyword>
<reference evidence="1 2" key="1">
    <citation type="submission" date="2018-08" db="EMBL/GenBank/DDBJ databases">
        <authorList>
            <person name="Deleon-Fernandez R.L."/>
            <person name="Jaramillo-Canas A.J."/>
            <person name="Reyes-Pena L.A."/>
            <person name="Colon-Santos M."/>
            <person name="Contreras-Santini J."/>
            <person name="Cruz-Pauneto O.A."/>
            <person name="Deanca-Maldonado G."/>
            <person name="Fernandez-Martinez M."/>
            <person name="Vazquez E."/>
            <person name="Rubin M.R."/>
            <person name="Garlena R.A."/>
            <person name="Russell D.A."/>
            <person name="Pope W.H."/>
            <person name="Jacobs-Sera D."/>
            <person name="Hatfull G.F."/>
        </authorList>
    </citation>
    <scope>NUCLEOTIDE SEQUENCE [LARGE SCALE GENOMIC DNA]</scope>
</reference>
<evidence type="ECO:0000313" key="2">
    <source>
        <dbReference type="Proteomes" id="UP000282192"/>
    </source>
</evidence>
<accession>A0A386KCV7</accession>
<sequence>MSATACEKENWRTGSRCVLPAGHANWHTNGTNESWSRHDNFDVNDYPDPEAVKALQDLVDEFGNTVGSMGSSDWDGQELIGDFLEKYEVRRR</sequence>
<evidence type="ECO:0000313" key="1">
    <source>
        <dbReference type="EMBL" id="AYD82096.1"/>
    </source>
</evidence>
<proteinExistence type="predicted"/>
<dbReference type="KEGG" id="vg:65116383"/>
<gene>
    <name evidence="1" type="primary">8</name>
    <name evidence="1" type="ORF">SEA_TURUNCU_8</name>
</gene>
<protein>
    <submittedName>
        <fullName evidence="1">Uncharacterized protein</fullName>
    </submittedName>
</protein>
<name>A0A386KCV7_9CAUD</name>